<sequence length="356" mass="42176">MIEIGSEFWIDEELERLDLNTPSWLELGTDNRLLLSGRTAIDYVLRDILTDRRINKVYFPSYCCQSMLQPFIDHNIQVVFYDVYHEDGLKFNINANQECDIFFAMNYFGFSKGRMDDYIERFKQRDVIVIEDITHSFLSGKSYNNRSQYLIASLRKWFPVLSGGLAVKTSGNFNIEINEGTLTEMISIRRSAMLEKGRYIHGDTTINKDRFLEKYKFANSMLKDAYQLYSIDKQSRRILQETNLQSIISDRKNNAMVLYEKLSEIKNLRFLFPELESNDCPIFVPILLSNSIERNNLREHLIKKGIYCPVHWPKPVILDEYDTSNTYDKELSLVIDQRYSYEDIQYLIRRLKQFYE</sequence>
<gene>
    <name evidence="1" type="ORF">QY95_00976</name>
</gene>
<organism evidence="1 2">
    <name type="scientific">Bacillus thermotolerans</name>
    <name type="common">Quasibacillus thermotolerans</name>
    <dbReference type="NCBI Taxonomy" id="1221996"/>
    <lineage>
        <taxon>Bacteria</taxon>
        <taxon>Bacillati</taxon>
        <taxon>Bacillota</taxon>
        <taxon>Bacilli</taxon>
        <taxon>Bacillales</taxon>
        <taxon>Bacillaceae</taxon>
        <taxon>Bacillus</taxon>
    </lineage>
</organism>
<dbReference type="AlphaFoldDB" id="A0A0F5I620"/>
<dbReference type="InterPro" id="IPR015422">
    <property type="entry name" value="PyrdxlP-dep_Trfase_small"/>
</dbReference>
<dbReference type="RefSeq" id="WP_040047415.1">
    <property type="nucleotide sequence ID" value="NZ_JWIR02000025.1"/>
</dbReference>
<dbReference type="STRING" id="1221996.QY95_00976"/>
<dbReference type="OrthoDB" id="8955051at2"/>
<dbReference type="GO" id="GO:0000271">
    <property type="term" value="P:polysaccharide biosynthetic process"/>
    <property type="evidence" value="ECO:0007669"/>
    <property type="project" value="TreeGrafter"/>
</dbReference>
<dbReference type="InterPro" id="IPR000653">
    <property type="entry name" value="DegT/StrS_aminotransferase"/>
</dbReference>
<dbReference type="PANTHER" id="PTHR30244:SF34">
    <property type="entry name" value="DTDP-4-AMINO-4,6-DIDEOXYGALACTOSE TRANSAMINASE"/>
    <property type="match status" value="1"/>
</dbReference>
<reference evidence="1" key="1">
    <citation type="submission" date="2015-02" db="EMBL/GenBank/DDBJ databases">
        <title>Genome Assembly of Bacillaceae bacterium MTCC 8252.</title>
        <authorList>
            <person name="Verma A."/>
            <person name="Khatri I."/>
            <person name="Mual P."/>
            <person name="Subramanian S."/>
            <person name="Krishnamurthi S."/>
        </authorList>
    </citation>
    <scope>NUCLEOTIDE SEQUENCE [LARGE SCALE GENOMIC DNA]</scope>
    <source>
        <strain evidence="1">MTCC 8252</strain>
    </source>
</reference>
<dbReference type="PANTHER" id="PTHR30244">
    <property type="entry name" value="TRANSAMINASE"/>
    <property type="match status" value="1"/>
</dbReference>
<evidence type="ECO:0000313" key="1">
    <source>
        <dbReference type="EMBL" id="KKB40913.1"/>
    </source>
</evidence>
<protein>
    <recommendedName>
        <fullName evidence="3">DegT/DnrJ/EryC1/StrS aminotransferase family protein</fullName>
    </recommendedName>
</protein>
<dbReference type="SUPFAM" id="SSF53383">
    <property type="entry name" value="PLP-dependent transferases"/>
    <property type="match status" value="1"/>
</dbReference>
<dbReference type="InterPro" id="IPR015421">
    <property type="entry name" value="PyrdxlP-dep_Trfase_major"/>
</dbReference>
<dbReference type="Gene3D" id="3.90.1150.10">
    <property type="entry name" value="Aspartate Aminotransferase, domain 1"/>
    <property type="match status" value="1"/>
</dbReference>
<dbReference type="Gene3D" id="3.40.640.10">
    <property type="entry name" value="Type I PLP-dependent aspartate aminotransferase-like (Major domain)"/>
    <property type="match status" value="1"/>
</dbReference>
<proteinExistence type="predicted"/>
<dbReference type="GO" id="GO:0030170">
    <property type="term" value="F:pyridoxal phosphate binding"/>
    <property type="evidence" value="ECO:0007669"/>
    <property type="project" value="TreeGrafter"/>
</dbReference>
<evidence type="ECO:0000313" key="2">
    <source>
        <dbReference type="Proteomes" id="UP000031563"/>
    </source>
</evidence>
<dbReference type="InterPro" id="IPR015424">
    <property type="entry name" value="PyrdxlP-dep_Trfase"/>
</dbReference>
<dbReference type="EMBL" id="JWIR02000025">
    <property type="protein sequence ID" value="KKB40913.1"/>
    <property type="molecule type" value="Genomic_DNA"/>
</dbReference>
<keyword evidence="2" id="KW-1185">Reference proteome</keyword>
<dbReference type="GO" id="GO:0008483">
    <property type="term" value="F:transaminase activity"/>
    <property type="evidence" value="ECO:0007669"/>
    <property type="project" value="TreeGrafter"/>
</dbReference>
<accession>A0A0F5I620</accession>
<evidence type="ECO:0008006" key="3">
    <source>
        <dbReference type="Google" id="ProtNLM"/>
    </source>
</evidence>
<name>A0A0F5I620_BACTR</name>
<comment type="caution">
    <text evidence="1">The sequence shown here is derived from an EMBL/GenBank/DDBJ whole genome shotgun (WGS) entry which is preliminary data.</text>
</comment>
<dbReference type="Proteomes" id="UP000031563">
    <property type="component" value="Unassembled WGS sequence"/>
</dbReference>